<dbReference type="PANTHER" id="PTHR45626">
    <property type="entry name" value="TRANSCRIPTION TERMINATION FACTOR 2-RELATED"/>
    <property type="match status" value="1"/>
</dbReference>
<dbReference type="InterPro" id="IPR027417">
    <property type="entry name" value="P-loop_NTPase"/>
</dbReference>
<dbReference type="GO" id="GO:0005524">
    <property type="term" value="F:ATP binding"/>
    <property type="evidence" value="ECO:0007669"/>
    <property type="project" value="UniProtKB-KW"/>
</dbReference>
<dbReference type="PROSITE" id="PS51194">
    <property type="entry name" value="HELICASE_CTER"/>
    <property type="match status" value="1"/>
</dbReference>
<dbReference type="GO" id="GO:0008094">
    <property type="term" value="F:ATP-dependent activity, acting on DNA"/>
    <property type="evidence" value="ECO:0007669"/>
    <property type="project" value="TreeGrafter"/>
</dbReference>
<keyword evidence="7" id="KW-1185">Reference proteome</keyword>
<dbReference type="InterPro" id="IPR050628">
    <property type="entry name" value="SNF2_RAD54_helicase_TF"/>
</dbReference>
<evidence type="ECO:0000259" key="5">
    <source>
        <dbReference type="PROSITE" id="PS51194"/>
    </source>
</evidence>
<dbReference type="Pfam" id="PF00271">
    <property type="entry name" value="Helicase_C"/>
    <property type="match status" value="1"/>
</dbReference>
<dbReference type="EMBL" id="JAGTJQ010000009">
    <property type="protein sequence ID" value="KAH7024833.1"/>
    <property type="molecule type" value="Genomic_DNA"/>
</dbReference>
<feature type="domain" description="Helicase C-terminal" evidence="5">
    <location>
        <begin position="687"/>
        <end position="848"/>
    </location>
</feature>
<dbReference type="Pfam" id="PF00176">
    <property type="entry name" value="SNF2-rel_dom"/>
    <property type="match status" value="1"/>
</dbReference>
<evidence type="ECO:0000256" key="1">
    <source>
        <dbReference type="ARBA" id="ARBA00022741"/>
    </source>
</evidence>
<evidence type="ECO:0000256" key="3">
    <source>
        <dbReference type="ARBA" id="ARBA00022840"/>
    </source>
</evidence>
<accession>A0A9P9BJ22</accession>
<evidence type="ECO:0000256" key="2">
    <source>
        <dbReference type="ARBA" id="ARBA00022801"/>
    </source>
</evidence>
<reference evidence="6" key="1">
    <citation type="journal article" date="2021" name="Nat. Commun.">
        <title>Genetic determinants of endophytism in the Arabidopsis root mycobiome.</title>
        <authorList>
            <person name="Mesny F."/>
            <person name="Miyauchi S."/>
            <person name="Thiergart T."/>
            <person name="Pickel B."/>
            <person name="Atanasova L."/>
            <person name="Karlsson M."/>
            <person name="Huettel B."/>
            <person name="Barry K.W."/>
            <person name="Haridas S."/>
            <person name="Chen C."/>
            <person name="Bauer D."/>
            <person name="Andreopoulos W."/>
            <person name="Pangilinan J."/>
            <person name="LaButti K."/>
            <person name="Riley R."/>
            <person name="Lipzen A."/>
            <person name="Clum A."/>
            <person name="Drula E."/>
            <person name="Henrissat B."/>
            <person name="Kohler A."/>
            <person name="Grigoriev I.V."/>
            <person name="Martin F.M."/>
            <person name="Hacquard S."/>
        </authorList>
    </citation>
    <scope>NUCLEOTIDE SEQUENCE</scope>
    <source>
        <strain evidence="6">MPI-CAGE-CH-0230</strain>
    </source>
</reference>
<comment type="caution">
    <text evidence="6">The sequence shown here is derived from an EMBL/GenBank/DDBJ whole genome shotgun (WGS) entry which is preliminary data.</text>
</comment>
<evidence type="ECO:0000259" key="4">
    <source>
        <dbReference type="PROSITE" id="PS51192"/>
    </source>
</evidence>
<sequence>MTKCSVFRQPCLYHPHSRDYAVAGYRLPAMTDGRGIGAVPCNELNEREHSFSLICFGMLYLNISMLGAENSSDLEDMDVQLGADGHVSNISDSNWMIGRIDKRHHSLLNLLEREAILYGLRTHIPPLVDVLSAQELYLQLPIQPRLDALYHNPQSLFNEPYLKTTDGIFHPQHNCPDVTTSIIEPKDILDGFTTGSSLEETECTNLITTPLKSHQKQALSFMLAREGGWRFEPHAEDVWSIATTPQGKSAGLTLEVATNTSTSGYVNNVDGSTQNLPPAPCHGGIIADTMGYGKTLTMISLITHELSEVANTSRGYSVFPYTTMIVVPANLLGYWHKELTKHTKPGAVRWHLESGSKRLKKAAGLSSIDVLLVSYPTLARDWTTCKSTSLLFQTRWHRVILDEAHSIKNPQAVTTRAACDIMARNRWAVTGTPITNRLLDLFPLLKFIGASPFNKKDVFLSRISDLVRQGQGQEQLAVTRVKRLLSAMMLRRSKELPLPDETELLVSVRLNEREAQRYNEAKDRALSTIDSALNLIASSNSFRNILQKIDVLRQICAFGRSNTPISLTPTARSPLSENDWDQYAATKAFSQMLDLGLHTVCAECSTPILTLADESAGQAVLYLTQCLRAWCKSCYEVELDGEASCGPRTCACEMPCVVAPAAVSEPAASLPFEVTGESIGFHDTPSKIRALVDDVQKQMPGTKSVVFSFWKATLDIARTSLDRSGIRCLQIDGSVKSKERAEILETFSAPNEIQVLLLSLSCGALGLTLTAASRAYLMEPQWNPAIEDQAFARVHRITQVQETTMIRYVMEDTIEQYVRKVQDGKRDLVTAFLSPRGDSRDVSLEKLRELRNYI</sequence>
<dbReference type="Proteomes" id="UP000756346">
    <property type="component" value="Unassembled WGS sequence"/>
</dbReference>
<dbReference type="AlphaFoldDB" id="A0A9P9BJ22"/>
<dbReference type="GeneID" id="70184610"/>
<dbReference type="PANTHER" id="PTHR45626:SF22">
    <property type="entry name" value="DNA REPAIR PROTEIN RAD5"/>
    <property type="match status" value="1"/>
</dbReference>
<dbReference type="PROSITE" id="PS51192">
    <property type="entry name" value="HELICASE_ATP_BIND_1"/>
    <property type="match status" value="1"/>
</dbReference>
<gene>
    <name evidence="6" type="ORF">B0I36DRAFT_332102</name>
</gene>
<dbReference type="RefSeq" id="XP_046008381.1">
    <property type="nucleotide sequence ID" value="XM_046155064.1"/>
</dbReference>
<dbReference type="SMART" id="SM00487">
    <property type="entry name" value="DEXDc"/>
    <property type="match status" value="1"/>
</dbReference>
<feature type="domain" description="Helicase ATP-binding" evidence="4">
    <location>
        <begin position="275"/>
        <end position="451"/>
    </location>
</feature>
<dbReference type="GO" id="GO:0005634">
    <property type="term" value="C:nucleus"/>
    <property type="evidence" value="ECO:0007669"/>
    <property type="project" value="TreeGrafter"/>
</dbReference>
<keyword evidence="3" id="KW-0067">ATP-binding</keyword>
<dbReference type="CDD" id="cd18793">
    <property type="entry name" value="SF2_C_SNF"/>
    <property type="match status" value="1"/>
</dbReference>
<keyword evidence="2" id="KW-0378">Hydrolase</keyword>
<dbReference type="InterPro" id="IPR014001">
    <property type="entry name" value="Helicase_ATP-bd"/>
</dbReference>
<dbReference type="CDD" id="cd18008">
    <property type="entry name" value="DEXDc_SHPRH-like"/>
    <property type="match status" value="1"/>
</dbReference>
<dbReference type="Gene3D" id="3.40.50.300">
    <property type="entry name" value="P-loop containing nucleotide triphosphate hydrolases"/>
    <property type="match status" value="1"/>
</dbReference>
<dbReference type="GO" id="GO:0016787">
    <property type="term" value="F:hydrolase activity"/>
    <property type="evidence" value="ECO:0007669"/>
    <property type="project" value="UniProtKB-KW"/>
</dbReference>
<keyword evidence="1" id="KW-0547">Nucleotide-binding</keyword>
<dbReference type="GO" id="GO:0006281">
    <property type="term" value="P:DNA repair"/>
    <property type="evidence" value="ECO:0007669"/>
    <property type="project" value="TreeGrafter"/>
</dbReference>
<proteinExistence type="predicted"/>
<dbReference type="SUPFAM" id="SSF52540">
    <property type="entry name" value="P-loop containing nucleoside triphosphate hydrolases"/>
    <property type="match status" value="2"/>
</dbReference>
<protein>
    <submittedName>
        <fullName evidence="6">SNF2 family N-terminal domain-containing protein</fullName>
    </submittedName>
</protein>
<dbReference type="InterPro" id="IPR038718">
    <property type="entry name" value="SNF2-like_sf"/>
</dbReference>
<organism evidence="6 7">
    <name type="scientific">Microdochium trichocladiopsis</name>
    <dbReference type="NCBI Taxonomy" id="1682393"/>
    <lineage>
        <taxon>Eukaryota</taxon>
        <taxon>Fungi</taxon>
        <taxon>Dikarya</taxon>
        <taxon>Ascomycota</taxon>
        <taxon>Pezizomycotina</taxon>
        <taxon>Sordariomycetes</taxon>
        <taxon>Xylariomycetidae</taxon>
        <taxon>Xylariales</taxon>
        <taxon>Microdochiaceae</taxon>
        <taxon>Microdochium</taxon>
    </lineage>
</organism>
<dbReference type="InterPro" id="IPR049730">
    <property type="entry name" value="SNF2/RAD54-like_C"/>
</dbReference>
<dbReference type="Gene3D" id="3.40.50.10810">
    <property type="entry name" value="Tandem AAA-ATPase domain"/>
    <property type="match status" value="1"/>
</dbReference>
<evidence type="ECO:0000313" key="6">
    <source>
        <dbReference type="EMBL" id="KAH7024833.1"/>
    </source>
</evidence>
<dbReference type="SMART" id="SM00490">
    <property type="entry name" value="HELICc"/>
    <property type="match status" value="1"/>
</dbReference>
<dbReference type="OrthoDB" id="448448at2759"/>
<dbReference type="InterPro" id="IPR001650">
    <property type="entry name" value="Helicase_C-like"/>
</dbReference>
<name>A0A9P9BJ22_9PEZI</name>
<evidence type="ECO:0000313" key="7">
    <source>
        <dbReference type="Proteomes" id="UP000756346"/>
    </source>
</evidence>
<dbReference type="InterPro" id="IPR000330">
    <property type="entry name" value="SNF2_N"/>
</dbReference>